<keyword evidence="4 5" id="KW-0660">Purine salvage</keyword>
<dbReference type="UniPathway" id="UPA00602">
    <property type="reaction ID" value="UER00658"/>
</dbReference>
<feature type="binding site" evidence="5">
    <location>
        <begin position="128"/>
        <end position="132"/>
    </location>
    <ligand>
        <name>5-phospho-alpha-D-ribose 1-diphosphate</name>
        <dbReference type="ChEBI" id="CHEBI:58017"/>
    </ligand>
</feature>
<evidence type="ECO:0000256" key="4">
    <source>
        <dbReference type="ARBA" id="ARBA00022726"/>
    </source>
</evidence>
<dbReference type="PANTHER" id="PTHR43864:SF1">
    <property type="entry name" value="XANTHINE PHOSPHORIBOSYLTRANSFERASE"/>
    <property type="match status" value="1"/>
</dbReference>
<keyword evidence="2 5" id="KW-0328">Glycosyltransferase</keyword>
<comment type="similarity">
    <text evidence="5">Belongs to the purine/pyrimidine phosphoribosyltransferase family. Xpt subfamily.</text>
</comment>
<comment type="subunit">
    <text evidence="5">Homodimer.</text>
</comment>
<evidence type="ECO:0000313" key="8">
    <source>
        <dbReference type="EMBL" id="QHW34272.1"/>
    </source>
</evidence>
<dbReference type="EC" id="2.4.2.22" evidence="5 6"/>
<keyword evidence="3 5" id="KW-0808">Transferase</keyword>
<evidence type="ECO:0000259" key="7">
    <source>
        <dbReference type="Pfam" id="PF00156"/>
    </source>
</evidence>
<evidence type="ECO:0000313" key="9">
    <source>
        <dbReference type="Proteomes" id="UP000479114"/>
    </source>
</evidence>
<feature type="binding site" evidence="5">
    <location>
        <position position="156"/>
    </location>
    <ligand>
        <name>xanthine</name>
        <dbReference type="ChEBI" id="CHEBI:17712"/>
    </ligand>
</feature>
<dbReference type="RefSeq" id="WP_162644264.1">
    <property type="nucleotide sequence ID" value="NZ_CP048286.1"/>
</dbReference>
<dbReference type="GO" id="GO:0000310">
    <property type="term" value="F:xanthine phosphoribosyltransferase activity"/>
    <property type="evidence" value="ECO:0007669"/>
    <property type="project" value="UniProtKB-UniRule"/>
</dbReference>
<dbReference type="InterPro" id="IPR050118">
    <property type="entry name" value="Pur/Pyrimidine_PRTase"/>
</dbReference>
<dbReference type="GO" id="GO:0005737">
    <property type="term" value="C:cytoplasm"/>
    <property type="evidence" value="ECO:0007669"/>
    <property type="project" value="UniProtKB-SubCell"/>
</dbReference>
<evidence type="ECO:0000256" key="6">
    <source>
        <dbReference type="NCBIfam" id="TIGR01744"/>
    </source>
</evidence>
<evidence type="ECO:0000256" key="3">
    <source>
        <dbReference type="ARBA" id="ARBA00022679"/>
    </source>
</evidence>
<dbReference type="EMBL" id="CP048286">
    <property type="protein sequence ID" value="QHW34272.1"/>
    <property type="molecule type" value="Genomic_DNA"/>
</dbReference>
<dbReference type="CDD" id="cd06223">
    <property type="entry name" value="PRTases_typeI"/>
    <property type="match status" value="1"/>
</dbReference>
<feature type="domain" description="Phosphoribosyltransferase" evidence="7">
    <location>
        <begin position="50"/>
        <end position="157"/>
    </location>
</feature>
<comment type="subcellular location">
    <subcellularLocation>
        <location evidence="5">Cytoplasm</location>
    </subcellularLocation>
</comment>
<dbReference type="NCBIfam" id="TIGR01744">
    <property type="entry name" value="XPRTase"/>
    <property type="match status" value="1"/>
</dbReference>
<dbReference type="GO" id="GO:0032265">
    <property type="term" value="P:XMP salvage"/>
    <property type="evidence" value="ECO:0007669"/>
    <property type="project" value="UniProtKB-UniRule"/>
</dbReference>
<dbReference type="Pfam" id="PF00156">
    <property type="entry name" value="Pribosyltran"/>
    <property type="match status" value="1"/>
</dbReference>
<dbReference type="Proteomes" id="UP000479114">
    <property type="component" value="Chromosome"/>
</dbReference>
<dbReference type="PANTHER" id="PTHR43864">
    <property type="entry name" value="HYPOXANTHINE/GUANINE PHOSPHORIBOSYLTRANSFERASE"/>
    <property type="match status" value="1"/>
</dbReference>
<dbReference type="InterPro" id="IPR000836">
    <property type="entry name" value="PRTase_dom"/>
</dbReference>
<dbReference type="Gene3D" id="3.40.50.2020">
    <property type="match status" value="1"/>
</dbReference>
<dbReference type="InterPro" id="IPR029057">
    <property type="entry name" value="PRTase-like"/>
</dbReference>
<evidence type="ECO:0000256" key="2">
    <source>
        <dbReference type="ARBA" id="ARBA00022676"/>
    </source>
</evidence>
<feature type="binding site" evidence="5">
    <location>
        <position position="20"/>
    </location>
    <ligand>
        <name>xanthine</name>
        <dbReference type="ChEBI" id="CHEBI:17712"/>
    </ligand>
</feature>
<reference evidence="8 9" key="1">
    <citation type="submission" date="2020-02" db="EMBL/GenBank/DDBJ databases">
        <title>Paenibacillus sp. nov., isolated from rhizosphere soil of tomato.</title>
        <authorList>
            <person name="Weon H.-Y."/>
            <person name="Lee S.A."/>
        </authorList>
    </citation>
    <scope>NUCLEOTIDE SEQUENCE [LARGE SCALE GENOMIC DNA]</scope>
    <source>
        <strain evidence="8 9">14171R-81</strain>
    </source>
</reference>
<name>A0A6C0PC37_9BACL</name>
<dbReference type="KEGG" id="prz:GZH47_28060"/>
<dbReference type="HAMAP" id="MF_01184">
    <property type="entry name" value="XPRTase"/>
    <property type="match status" value="1"/>
</dbReference>
<dbReference type="SUPFAM" id="SSF53271">
    <property type="entry name" value="PRTase-like"/>
    <property type="match status" value="1"/>
</dbReference>
<keyword evidence="1 5" id="KW-0963">Cytoplasm</keyword>
<proteinExistence type="inferred from homology"/>
<keyword evidence="9" id="KW-1185">Reference proteome</keyword>
<protein>
    <recommendedName>
        <fullName evidence="5 6">Xanthine phosphoribosyltransferase</fullName>
        <shortName evidence="5">XPRTase</shortName>
        <ecNumber evidence="5 6">2.4.2.22</ecNumber>
    </recommendedName>
</protein>
<comment type="catalytic activity">
    <reaction evidence="5">
        <text>XMP + diphosphate = xanthine + 5-phospho-alpha-D-ribose 1-diphosphate</text>
        <dbReference type="Rhea" id="RHEA:10800"/>
        <dbReference type="ChEBI" id="CHEBI:17712"/>
        <dbReference type="ChEBI" id="CHEBI:33019"/>
        <dbReference type="ChEBI" id="CHEBI:57464"/>
        <dbReference type="ChEBI" id="CHEBI:58017"/>
        <dbReference type="EC" id="2.4.2.22"/>
    </reaction>
</comment>
<comment type="pathway">
    <text evidence="5">Purine metabolism; XMP biosynthesis via salvage pathway; XMP from xanthine: step 1/1.</text>
</comment>
<dbReference type="AlphaFoldDB" id="A0A6C0PC37"/>
<feature type="binding site" evidence="5">
    <location>
        <position position="27"/>
    </location>
    <ligand>
        <name>xanthine</name>
        <dbReference type="ChEBI" id="CHEBI:17712"/>
    </ligand>
</feature>
<accession>A0A6C0PC37</accession>
<organism evidence="8 9">
    <name type="scientific">Paenibacillus rhizovicinus</name>
    <dbReference type="NCBI Taxonomy" id="2704463"/>
    <lineage>
        <taxon>Bacteria</taxon>
        <taxon>Bacillati</taxon>
        <taxon>Bacillota</taxon>
        <taxon>Bacilli</taxon>
        <taxon>Bacillales</taxon>
        <taxon>Paenibacillaceae</taxon>
        <taxon>Paenibacillus</taxon>
    </lineage>
</organism>
<dbReference type="GO" id="GO:0006166">
    <property type="term" value="P:purine ribonucleoside salvage"/>
    <property type="evidence" value="ECO:0007669"/>
    <property type="project" value="UniProtKB-KW"/>
</dbReference>
<dbReference type="GO" id="GO:0046110">
    <property type="term" value="P:xanthine metabolic process"/>
    <property type="evidence" value="ECO:0007669"/>
    <property type="project" value="UniProtKB-UniRule"/>
</dbReference>
<evidence type="ECO:0000256" key="1">
    <source>
        <dbReference type="ARBA" id="ARBA00022490"/>
    </source>
</evidence>
<comment type="function">
    <text evidence="5">Converts the preformed base xanthine, a product of nucleic acid breakdown, to xanthosine 5'-monophosphate (XMP), so it can be reused for RNA or DNA synthesis.</text>
</comment>
<dbReference type="InterPro" id="IPR010079">
    <property type="entry name" value="Xanthine_PRibTrfase"/>
</dbReference>
<dbReference type="NCBIfam" id="NF006671">
    <property type="entry name" value="PRK09219.1"/>
    <property type="match status" value="1"/>
</dbReference>
<evidence type="ECO:0000256" key="5">
    <source>
        <dbReference type="HAMAP-Rule" id="MF_01184"/>
    </source>
</evidence>
<gene>
    <name evidence="5" type="primary">xpt</name>
    <name evidence="8" type="ORF">GZH47_28060</name>
</gene>
<sequence length="190" mass="20864">MELLKERILREASIINQDVLKLDALLNHQVDPQLTLEMGKEFARLYAETPITKVITVESSGIPVAFTAAMALNVPLVFARRKKTLIADPDSYSERVPSFTKGIVTDIMVSRQFLSPDDTVLFIDDIIANGDAARGLIKIIERSGAKLAGLGIVVEKSFQAGARTIREQGIRVESLAKIASLEGGKIRFEQ</sequence>